<dbReference type="Proteomes" id="UP000612746">
    <property type="component" value="Unassembled WGS sequence"/>
</dbReference>
<dbReference type="InterPro" id="IPR004104">
    <property type="entry name" value="Gfo/Idh/MocA-like_OxRdtase_C"/>
</dbReference>
<keyword evidence="4" id="KW-1185">Reference proteome</keyword>
<proteinExistence type="predicted"/>
<feature type="domain" description="Gfo/Idh/MocA-like oxidoreductase N-terminal" evidence="1">
    <location>
        <begin position="6"/>
        <end position="127"/>
    </location>
</feature>
<gene>
    <name evidence="3" type="ORF">INT44_008339</name>
</gene>
<dbReference type="InterPro" id="IPR000683">
    <property type="entry name" value="Gfo/Idh/MocA-like_OxRdtase_N"/>
</dbReference>
<dbReference type="SUPFAM" id="SSF51735">
    <property type="entry name" value="NAD(P)-binding Rossmann-fold domains"/>
    <property type="match status" value="1"/>
</dbReference>
<dbReference type="SUPFAM" id="SSF55347">
    <property type="entry name" value="Glyceraldehyde-3-phosphate dehydrogenase-like, C-terminal domain"/>
    <property type="match status" value="1"/>
</dbReference>
<evidence type="ECO:0000313" key="4">
    <source>
        <dbReference type="Proteomes" id="UP000612746"/>
    </source>
</evidence>
<accession>A0A8H7UJS0</accession>
<dbReference type="PANTHER" id="PTHR42840:SF5">
    <property type="entry name" value="NAD(P)-BINDING ROSSMANN-FOLD SUPERFAMILY PROTEIN"/>
    <property type="match status" value="1"/>
</dbReference>
<dbReference type="Pfam" id="PF02894">
    <property type="entry name" value="GFO_IDH_MocA_C"/>
    <property type="match status" value="1"/>
</dbReference>
<dbReference type="GO" id="GO:0016491">
    <property type="term" value="F:oxidoreductase activity"/>
    <property type="evidence" value="ECO:0007669"/>
    <property type="project" value="TreeGrafter"/>
</dbReference>
<feature type="domain" description="Gfo/Idh/MocA-like oxidoreductase C-terminal" evidence="2">
    <location>
        <begin position="143"/>
        <end position="344"/>
    </location>
</feature>
<dbReference type="GO" id="GO:0000166">
    <property type="term" value="F:nucleotide binding"/>
    <property type="evidence" value="ECO:0007669"/>
    <property type="project" value="InterPro"/>
</dbReference>
<dbReference type="Gene3D" id="3.40.50.720">
    <property type="entry name" value="NAD(P)-binding Rossmann-like Domain"/>
    <property type="match status" value="1"/>
</dbReference>
<protein>
    <submittedName>
        <fullName evidence="3">Uncharacterized protein</fullName>
    </submittedName>
</protein>
<dbReference type="EMBL" id="JAEPRA010000008">
    <property type="protein sequence ID" value="KAG2181524.1"/>
    <property type="molecule type" value="Genomic_DNA"/>
</dbReference>
<dbReference type="OrthoDB" id="64915at2759"/>
<name>A0A8H7UJS0_9FUNG</name>
<evidence type="ECO:0000259" key="1">
    <source>
        <dbReference type="Pfam" id="PF01408"/>
    </source>
</evidence>
<dbReference type="AlphaFoldDB" id="A0A8H7UJS0"/>
<dbReference type="GO" id="GO:0005737">
    <property type="term" value="C:cytoplasm"/>
    <property type="evidence" value="ECO:0007669"/>
    <property type="project" value="TreeGrafter"/>
</dbReference>
<sequence length="347" mass="37912">MSAAPVKIAIIGTGIFAYRHLKAFRAIGNKYEIVACCNRSREKAEKFAKEVGIPDSAVYTDPKDILENPDIEAVDVLLPVQYNLEFVKAAIAAGKHIIFEKPIAHNIQDAREIVKLSKGSKSIVMVAENFAFMNTMNYVAQFVKDGGIGDVLNFNFSAVRPYSPDSPYYQTTWRQTPEHPGGYLSDGGVHNMAHIVAVLGEIQSVSSFSSKTYPIHGAEDTLATAVKLRSGAVGVINFTFCATKVGRVSFEIIGSKGTLRITDERSVEYINENGEITSPQDFAAKVKASPFESEFEDVEGELDNFYNVIRNGKTLGVTPSQAYQHFAFFACAIESAQTGKTVDIPSV</sequence>
<dbReference type="PANTHER" id="PTHR42840">
    <property type="entry name" value="NAD(P)-BINDING ROSSMANN-FOLD SUPERFAMILY PROTEIN-RELATED"/>
    <property type="match status" value="1"/>
</dbReference>
<dbReference type="Pfam" id="PF01408">
    <property type="entry name" value="GFO_IDH_MocA"/>
    <property type="match status" value="1"/>
</dbReference>
<dbReference type="GO" id="GO:0006740">
    <property type="term" value="P:NADPH regeneration"/>
    <property type="evidence" value="ECO:0007669"/>
    <property type="project" value="TreeGrafter"/>
</dbReference>
<organism evidence="3 4">
    <name type="scientific">Umbelopsis vinacea</name>
    <dbReference type="NCBI Taxonomy" id="44442"/>
    <lineage>
        <taxon>Eukaryota</taxon>
        <taxon>Fungi</taxon>
        <taxon>Fungi incertae sedis</taxon>
        <taxon>Mucoromycota</taxon>
        <taxon>Mucoromycotina</taxon>
        <taxon>Umbelopsidomycetes</taxon>
        <taxon>Umbelopsidales</taxon>
        <taxon>Umbelopsidaceae</taxon>
        <taxon>Umbelopsis</taxon>
    </lineage>
</organism>
<dbReference type="Gene3D" id="3.30.360.10">
    <property type="entry name" value="Dihydrodipicolinate Reductase, domain 2"/>
    <property type="match status" value="1"/>
</dbReference>
<reference evidence="3" key="1">
    <citation type="submission" date="2020-12" db="EMBL/GenBank/DDBJ databases">
        <title>Metabolic potential, ecology and presence of endohyphal bacteria is reflected in genomic diversity of Mucoromycotina.</title>
        <authorList>
            <person name="Muszewska A."/>
            <person name="Okrasinska A."/>
            <person name="Steczkiewicz K."/>
            <person name="Drgas O."/>
            <person name="Orlowska M."/>
            <person name="Perlinska-Lenart U."/>
            <person name="Aleksandrzak-Piekarczyk T."/>
            <person name="Szatraj K."/>
            <person name="Zielenkiewicz U."/>
            <person name="Pilsyk S."/>
            <person name="Malc E."/>
            <person name="Mieczkowski P."/>
            <person name="Kruszewska J.S."/>
            <person name="Biernat P."/>
            <person name="Pawlowska J."/>
        </authorList>
    </citation>
    <scope>NUCLEOTIDE SEQUENCE</scope>
    <source>
        <strain evidence="3">WA0000051536</strain>
    </source>
</reference>
<comment type="caution">
    <text evidence="3">The sequence shown here is derived from an EMBL/GenBank/DDBJ whole genome shotgun (WGS) entry which is preliminary data.</text>
</comment>
<evidence type="ECO:0000259" key="2">
    <source>
        <dbReference type="Pfam" id="PF02894"/>
    </source>
</evidence>
<evidence type="ECO:0000313" key="3">
    <source>
        <dbReference type="EMBL" id="KAG2181524.1"/>
    </source>
</evidence>
<dbReference type="InterPro" id="IPR036291">
    <property type="entry name" value="NAD(P)-bd_dom_sf"/>
</dbReference>